<feature type="non-terminal residue" evidence="1">
    <location>
        <position position="1"/>
    </location>
</feature>
<dbReference type="EMBL" id="CAJVQA010030591">
    <property type="protein sequence ID" value="CAG8799656.1"/>
    <property type="molecule type" value="Genomic_DNA"/>
</dbReference>
<accession>A0A9N9JWJ9</accession>
<name>A0A9N9JWJ9_9GLOM</name>
<keyword evidence="2" id="KW-1185">Reference proteome</keyword>
<evidence type="ECO:0000313" key="2">
    <source>
        <dbReference type="Proteomes" id="UP000789759"/>
    </source>
</evidence>
<organism evidence="1 2">
    <name type="scientific">Cetraspora pellucida</name>
    <dbReference type="NCBI Taxonomy" id="1433469"/>
    <lineage>
        <taxon>Eukaryota</taxon>
        <taxon>Fungi</taxon>
        <taxon>Fungi incertae sedis</taxon>
        <taxon>Mucoromycota</taxon>
        <taxon>Glomeromycotina</taxon>
        <taxon>Glomeromycetes</taxon>
        <taxon>Diversisporales</taxon>
        <taxon>Gigasporaceae</taxon>
        <taxon>Cetraspora</taxon>
    </lineage>
</organism>
<dbReference type="AlphaFoldDB" id="A0A9N9JWJ9"/>
<proteinExistence type="predicted"/>
<protein>
    <submittedName>
        <fullName evidence="1">13812_t:CDS:1</fullName>
    </submittedName>
</protein>
<evidence type="ECO:0000313" key="1">
    <source>
        <dbReference type="EMBL" id="CAG8799656.1"/>
    </source>
</evidence>
<sequence>SSKPLEKICYYEICEDVNDLVMQGALLILFPPAQPPRWTKTLKADLLN</sequence>
<gene>
    <name evidence="1" type="ORF">CPELLU_LOCUS17611</name>
</gene>
<comment type="caution">
    <text evidence="1">The sequence shown here is derived from an EMBL/GenBank/DDBJ whole genome shotgun (WGS) entry which is preliminary data.</text>
</comment>
<dbReference type="Proteomes" id="UP000789759">
    <property type="component" value="Unassembled WGS sequence"/>
</dbReference>
<reference evidence="1" key="1">
    <citation type="submission" date="2021-06" db="EMBL/GenBank/DDBJ databases">
        <authorList>
            <person name="Kallberg Y."/>
            <person name="Tangrot J."/>
            <person name="Rosling A."/>
        </authorList>
    </citation>
    <scope>NUCLEOTIDE SEQUENCE</scope>
    <source>
        <strain evidence="1">FL966</strain>
    </source>
</reference>
<dbReference type="OrthoDB" id="2438013at2759"/>